<dbReference type="EMBL" id="PDSL01000038">
    <property type="protein sequence ID" value="PIE33083.1"/>
    <property type="molecule type" value="Genomic_DNA"/>
</dbReference>
<protein>
    <submittedName>
        <fullName evidence="1">Uncharacterized protein</fullName>
    </submittedName>
</protein>
<gene>
    <name evidence="1" type="ORF">CSA55_02430</name>
</gene>
<sequence length="74" mass="8301">MALLDTDEMIERFRRRAAAVKKRPLPPVGGDERQEFIKQAKIDYLDFAIIADAKAAITDGVLTLTVDLRPKSDD</sequence>
<evidence type="ECO:0000313" key="2">
    <source>
        <dbReference type="Proteomes" id="UP000230914"/>
    </source>
</evidence>
<reference evidence="1 2" key="1">
    <citation type="submission" date="2017-10" db="EMBL/GenBank/DDBJ databases">
        <title>Novel microbial diversity and functional potential in the marine mammal oral microbiome.</title>
        <authorList>
            <person name="Dudek N.K."/>
            <person name="Sun C.L."/>
            <person name="Burstein D."/>
            <person name="Kantor R.S."/>
            <person name="Aliaga Goltsman D.S."/>
            <person name="Bik E.M."/>
            <person name="Thomas B.C."/>
            <person name="Banfield J.F."/>
            <person name="Relman D.A."/>
        </authorList>
    </citation>
    <scope>NUCLEOTIDE SEQUENCE [LARGE SCALE GENOMIC DNA]</scope>
    <source>
        <strain evidence="1">DOLJORAL78_61_10</strain>
    </source>
</reference>
<evidence type="ECO:0000313" key="1">
    <source>
        <dbReference type="EMBL" id="PIE33083.1"/>
    </source>
</evidence>
<organism evidence="1 2">
    <name type="scientific">Ilumatobacter coccineus</name>
    <dbReference type="NCBI Taxonomy" id="467094"/>
    <lineage>
        <taxon>Bacteria</taxon>
        <taxon>Bacillati</taxon>
        <taxon>Actinomycetota</taxon>
        <taxon>Acidimicrobiia</taxon>
        <taxon>Acidimicrobiales</taxon>
        <taxon>Ilumatobacteraceae</taxon>
        <taxon>Ilumatobacter</taxon>
    </lineage>
</organism>
<accession>A0A2G6KBN1</accession>
<name>A0A2G6KBN1_9ACTN</name>
<comment type="caution">
    <text evidence="1">The sequence shown here is derived from an EMBL/GenBank/DDBJ whole genome shotgun (WGS) entry which is preliminary data.</text>
</comment>
<dbReference type="Proteomes" id="UP000230914">
    <property type="component" value="Unassembled WGS sequence"/>
</dbReference>
<proteinExistence type="predicted"/>
<dbReference type="AlphaFoldDB" id="A0A2G6KBN1"/>